<organism evidence="1 2">
    <name type="scientific">Geoglobus acetivorans</name>
    <dbReference type="NCBI Taxonomy" id="565033"/>
    <lineage>
        <taxon>Archaea</taxon>
        <taxon>Methanobacteriati</taxon>
        <taxon>Methanobacteriota</taxon>
        <taxon>Archaeoglobi</taxon>
        <taxon>Archaeoglobales</taxon>
        <taxon>Archaeoglobaceae</taxon>
        <taxon>Geoglobus</taxon>
    </lineage>
</organism>
<accession>A0ABZ3H384</accession>
<sequence length="225" mass="26176">MNKRIKVALSLLFLVFFMGFLFSGFTLAFVNLPAEYDYRVIYEIDGEIPQNITLMLPVPYFEGEVARLRPPPGVNVSYVETEYGEMLKVTITVNSEIDRMHMLRIAHFTSHEKTIDVVKVNATLSPLLRKELQSRKETKDGFSEAYRIKVPVYAEFDGNASIEILYNDDSGFQALPFFFLPLPWEPKYEWRPYIGHKSLKFKIVSKGWQIVEGVESLGIRYQRMW</sequence>
<protein>
    <recommendedName>
        <fullName evidence="3">Gingipain propeptide domain-containing protein</fullName>
    </recommendedName>
</protein>
<evidence type="ECO:0000313" key="1">
    <source>
        <dbReference type="EMBL" id="XAT64027.1"/>
    </source>
</evidence>
<reference evidence="1 2" key="1">
    <citation type="submission" date="2021-11" db="EMBL/GenBank/DDBJ databases">
        <title>Whole genome of Geoglobus acetivorans.</title>
        <authorList>
            <person name="Liu D."/>
        </authorList>
    </citation>
    <scope>NUCLEOTIDE SEQUENCE [LARGE SCALE GENOMIC DNA]</scope>
    <source>
        <strain evidence="1 2">SBH6</strain>
    </source>
</reference>
<proteinExistence type="predicted"/>
<dbReference type="EMBL" id="CP087714">
    <property type="protein sequence ID" value="XAT64027.1"/>
    <property type="molecule type" value="Genomic_DNA"/>
</dbReference>
<dbReference type="GeneID" id="90448275"/>
<evidence type="ECO:0008006" key="3">
    <source>
        <dbReference type="Google" id="ProtNLM"/>
    </source>
</evidence>
<gene>
    <name evidence="1" type="ORF">LPQ35_01280</name>
</gene>
<name>A0ABZ3H384_GEOAI</name>
<evidence type="ECO:0000313" key="2">
    <source>
        <dbReference type="Proteomes" id="UP001492541"/>
    </source>
</evidence>
<dbReference type="RefSeq" id="WP_193806578.1">
    <property type="nucleotide sequence ID" value="NZ_CP087714.1"/>
</dbReference>
<keyword evidence="2" id="KW-1185">Reference proteome</keyword>
<dbReference type="Proteomes" id="UP001492541">
    <property type="component" value="Chromosome"/>
</dbReference>